<keyword evidence="2" id="KW-0119">Carbohydrate metabolism</keyword>
<reference evidence="3" key="1">
    <citation type="journal article" date="2015" name="Nature">
        <title>Complex archaea that bridge the gap between prokaryotes and eukaryotes.</title>
        <authorList>
            <person name="Spang A."/>
            <person name="Saw J.H."/>
            <person name="Jorgensen S.L."/>
            <person name="Zaremba-Niedzwiedzka K."/>
            <person name="Martijn J."/>
            <person name="Lind A.E."/>
            <person name="van Eijk R."/>
            <person name="Schleper C."/>
            <person name="Guy L."/>
            <person name="Ettema T.J."/>
        </authorList>
    </citation>
    <scope>NUCLEOTIDE SEQUENCE</scope>
</reference>
<proteinExistence type="predicted"/>
<comment type="caution">
    <text evidence="3">The sequence shown here is derived from an EMBL/GenBank/DDBJ whole genome shotgun (WGS) entry which is preliminary data.</text>
</comment>
<evidence type="ECO:0000256" key="2">
    <source>
        <dbReference type="ARBA" id="ARBA00023277"/>
    </source>
</evidence>
<sequence>MNDITEEMHASFGLRPSLTNPWLSRAGIVVAMEADIAAGIAMNILRQFSGLVPMYTEPFSIDYEQNALLLGHAGYHDSINRDPALPVKIVPDAEYENSDRFSGAVTYFKYKPGPVTLINSVWDGERIKWMVAEGDSLAGPFKMEGNSHLFCRLKADVGQFLQTAVENGVSQHWVVISGQLLPDIERLCTNLNIRFHS</sequence>
<evidence type="ECO:0000256" key="1">
    <source>
        <dbReference type="ARBA" id="ARBA00023235"/>
    </source>
</evidence>
<accession>A0A0F8YLD0</accession>
<gene>
    <name evidence="3" type="ORF">LCGC14_2882810</name>
</gene>
<dbReference type="AlphaFoldDB" id="A0A0F8YLD0"/>
<keyword evidence="1" id="KW-0413">Isomerase</keyword>
<dbReference type="EMBL" id="LAZR01056274">
    <property type="protein sequence ID" value="KKK74535.1"/>
    <property type="molecule type" value="Genomic_DNA"/>
</dbReference>
<dbReference type="GO" id="GO:0016853">
    <property type="term" value="F:isomerase activity"/>
    <property type="evidence" value="ECO:0007669"/>
    <property type="project" value="UniProtKB-KW"/>
</dbReference>
<evidence type="ECO:0008006" key="4">
    <source>
        <dbReference type="Google" id="ProtNLM"/>
    </source>
</evidence>
<protein>
    <recommendedName>
        <fullName evidence="4">L-fucose isomerase C-terminal domain-containing protein</fullName>
    </recommendedName>
</protein>
<feature type="non-terminal residue" evidence="3">
    <location>
        <position position="1"/>
    </location>
</feature>
<dbReference type="SUPFAM" id="SSF50443">
    <property type="entry name" value="FucI/AraA C-terminal domain-like"/>
    <property type="match status" value="1"/>
</dbReference>
<organism evidence="3">
    <name type="scientific">marine sediment metagenome</name>
    <dbReference type="NCBI Taxonomy" id="412755"/>
    <lineage>
        <taxon>unclassified sequences</taxon>
        <taxon>metagenomes</taxon>
        <taxon>ecological metagenomes</taxon>
    </lineage>
</organism>
<evidence type="ECO:0000313" key="3">
    <source>
        <dbReference type="EMBL" id="KKK74535.1"/>
    </source>
</evidence>
<dbReference type="InterPro" id="IPR004216">
    <property type="entry name" value="Fuc/Ara_isomerase_C"/>
</dbReference>
<name>A0A0F8YLD0_9ZZZZ</name>